<dbReference type="InterPro" id="IPR025139">
    <property type="entry name" value="DUF4062"/>
</dbReference>
<dbReference type="SMART" id="SM00567">
    <property type="entry name" value="EZ_HEAT"/>
    <property type="match status" value="4"/>
</dbReference>
<evidence type="ECO:0000256" key="1">
    <source>
        <dbReference type="SAM" id="MobiDB-lite"/>
    </source>
</evidence>
<organism evidence="3 4">
    <name type="scientific">Luedemannella helvata</name>
    <dbReference type="NCBI Taxonomy" id="349315"/>
    <lineage>
        <taxon>Bacteria</taxon>
        <taxon>Bacillati</taxon>
        <taxon>Actinomycetota</taxon>
        <taxon>Actinomycetes</taxon>
        <taxon>Micromonosporales</taxon>
        <taxon>Micromonosporaceae</taxon>
        <taxon>Luedemannella</taxon>
    </lineage>
</organism>
<evidence type="ECO:0000313" key="3">
    <source>
        <dbReference type="EMBL" id="GAA1759132.1"/>
    </source>
</evidence>
<dbReference type="InterPro" id="IPR011989">
    <property type="entry name" value="ARM-like"/>
</dbReference>
<dbReference type="Gene3D" id="3.40.50.300">
    <property type="entry name" value="P-loop containing nucleotide triphosphate hydrolases"/>
    <property type="match status" value="1"/>
</dbReference>
<dbReference type="SUPFAM" id="SSF52540">
    <property type="entry name" value="P-loop containing nucleoside triphosphate hydrolases"/>
    <property type="match status" value="1"/>
</dbReference>
<proteinExistence type="predicted"/>
<comment type="caution">
    <text evidence="3">The sequence shown here is derived from an EMBL/GenBank/DDBJ whole genome shotgun (WGS) entry which is preliminary data.</text>
</comment>
<gene>
    <name evidence="3" type="ORF">GCM10009681_32960</name>
</gene>
<dbReference type="SUPFAM" id="SSF48371">
    <property type="entry name" value="ARM repeat"/>
    <property type="match status" value="1"/>
</dbReference>
<dbReference type="Pfam" id="PF13646">
    <property type="entry name" value="HEAT_2"/>
    <property type="match status" value="1"/>
</dbReference>
<dbReference type="PROSITE" id="PS50837">
    <property type="entry name" value="NACHT"/>
    <property type="match status" value="1"/>
</dbReference>
<dbReference type="InterPro" id="IPR016024">
    <property type="entry name" value="ARM-type_fold"/>
</dbReference>
<name>A0ABN2KMX1_9ACTN</name>
<dbReference type="Gene3D" id="1.25.10.10">
    <property type="entry name" value="Leucine-rich Repeat Variant"/>
    <property type="match status" value="4"/>
</dbReference>
<reference evidence="3 4" key="1">
    <citation type="journal article" date="2019" name="Int. J. Syst. Evol. Microbiol.">
        <title>The Global Catalogue of Microorganisms (GCM) 10K type strain sequencing project: providing services to taxonomists for standard genome sequencing and annotation.</title>
        <authorList>
            <consortium name="The Broad Institute Genomics Platform"/>
            <consortium name="The Broad Institute Genome Sequencing Center for Infectious Disease"/>
            <person name="Wu L."/>
            <person name="Ma J."/>
        </authorList>
    </citation>
    <scope>NUCLEOTIDE SEQUENCE [LARGE SCALE GENOMIC DNA]</scope>
    <source>
        <strain evidence="3 4">JCM 13249</strain>
    </source>
</reference>
<dbReference type="InterPro" id="IPR027417">
    <property type="entry name" value="P-loop_NTPase"/>
</dbReference>
<dbReference type="EMBL" id="BAAALS010000015">
    <property type="protein sequence ID" value="GAA1759132.1"/>
    <property type="molecule type" value="Genomic_DNA"/>
</dbReference>
<dbReference type="InterPro" id="IPR007111">
    <property type="entry name" value="NACHT_NTPase"/>
</dbReference>
<accession>A0ABN2KMX1</accession>
<evidence type="ECO:0000313" key="4">
    <source>
        <dbReference type="Proteomes" id="UP001500655"/>
    </source>
</evidence>
<protein>
    <recommendedName>
        <fullName evidence="2">NACHT domain-containing protein</fullName>
    </recommendedName>
</protein>
<evidence type="ECO:0000259" key="2">
    <source>
        <dbReference type="PROSITE" id="PS50837"/>
    </source>
</evidence>
<dbReference type="Pfam" id="PF13271">
    <property type="entry name" value="DUF4062"/>
    <property type="match status" value="1"/>
</dbReference>
<keyword evidence="4" id="KW-1185">Reference proteome</keyword>
<dbReference type="Pfam" id="PF05729">
    <property type="entry name" value="NACHT"/>
    <property type="match status" value="1"/>
</dbReference>
<feature type="domain" description="NACHT" evidence="2">
    <location>
        <begin position="247"/>
        <end position="378"/>
    </location>
</feature>
<sequence length="1434" mass="157438">MVLRQLHYEDIAMETYVADNRRPVDRCLRDVAACDLYIGIFAYRYGYVPRGATMSITEMEYREAQRLRKPCLIFLLDDDAPWPPRWVDRGENLERMLALRQHLQETHVCDFFTGPDSLAHQVSVALTNWHNDTGTAAPGREALSQDSLDRYLARLKAHCAGVDVELLRPAVHPDVRQANLAAVFVEPTVRENQHRVEIPREWRRRLPEAGDASWVPADVGDVQRLWQALHAGPERRLFDVLTERGQRTVVLLGDPGSGKSTIARYLMGALAGTTTDRRLSALAEHLPVLLELRSYVAMMRAGRCQSFLDYLDVEAGGNGPGLAREVLEPYLRAGHRALVVFDGLDEVPRQDLLRAGVARQIAGFAAEYPQVRVIVTSRGVGYAATSLGDFAHFTLQDLDGAQIGDFLRRWTAEVRRRAPEVSQVNRMVAALSGSATMRELSGNPLLLTILALDGDGQPPRGRWQLCQHAVSVLVKRWDGIPRANDDPLAFLTATDHLRLLRNLAFRAVTGQLSVADNVISQEDLCGAFEEYLSPKFIQEPDRARLLASRLVDEFRERHFILSRFGDEHVGFVHRTFLEFFVADAIVHRHAEGTFTATDLADLYRAHCADAAWHEILRLIAAHPGVDVGPLLTVLTSRADRPWPPAEFDEPPTHLALAVQCLAEVADLSTVAEPATALLRQVILLLEHGVTIDDRATDLMVEGELLPAAALIGAEWPGRKEYLRWYRRRGSAIVSAPMSSHAARLAAMLADEYDGVVSLLDQLGRPRVPLAAALASVAGIEELARVGLRDAGEAVAGGGDPAGGPDQSAQQTVARPSAAAMQQVNQAEDLLARRVAEDRPAPVRRAATEAMVTTLAGRDSVAELMLIRAREDANPDIRSSVLRGLADWFHADARWLELIIDRARTDPAPAVRRVATELLDHAGHEPEWALVERLVSADVDAGVVREAVRMADRQGGLDRIRLALIARATTDSDELVRRAAVRLLGERYPAGAVCDTLAERARVDRDAGVRRAAVQALADVGGPTALLRDVLRHQLGEDADTGTRVAALRAYVTAFPAEPDTTALLIERVRAAHDPRVRTEAVRLLVERGTDMADVAALLTVRVEREAVAETRQVVLTELLPLISGDARRDLLLRVVDNDGDAKVRAIALTALVPAVEADAAVRQRMLDRARNDQDAQIRLIAVRSLCTVAADVPAVRTLLRERIRVERDVTVFEELTEALLALPGRPHVALKSRLTRDDPPGVRRCAVRALARLPVGEDIRTQLAAQARTDLDVDVVAEAVEGLVTRFGPGPLVRDVLVERAADGERPMRALAMRCLGTHFGGEADVARLLRERAESDRDIQVRLAAMRALCDRPAPGPAVRDVLVTLTEHTDRRVSVAAVRLLGSLFGRDDVARRVIANRAARAGSADLRAAAGQVLTWLPDASPADLPDISQR</sequence>
<feature type="region of interest" description="Disordered" evidence="1">
    <location>
        <begin position="794"/>
        <end position="813"/>
    </location>
</feature>
<dbReference type="InterPro" id="IPR004155">
    <property type="entry name" value="PBS_lyase_HEAT"/>
</dbReference>
<dbReference type="Proteomes" id="UP001500655">
    <property type="component" value="Unassembled WGS sequence"/>
</dbReference>